<dbReference type="PANTHER" id="PTHR45913:SF19">
    <property type="entry name" value="LOW QUALITY PROTEIN: ZINC FINGER BED DOMAIN-CONTAINING PROTEIN 5-LIKE"/>
    <property type="match status" value="1"/>
</dbReference>
<organism evidence="1 2">
    <name type="scientific">Trichonephila clavata</name>
    <name type="common">Joro spider</name>
    <name type="synonym">Nephila clavata</name>
    <dbReference type="NCBI Taxonomy" id="2740835"/>
    <lineage>
        <taxon>Eukaryota</taxon>
        <taxon>Metazoa</taxon>
        <taxon>Ecdysozoa</taxon>
        <taxon>Arthropoda</taxon>
        <taxon>Chelicerata</taxon>
        <taxon>Arachnida</taxon>
        <taxon>Araneae</taxon>
        <taxon>Araneomorphae</taxon>
        <taxon>Entelegynae</taxon>
        <taxon>Araneoidea</taxon>
        <taxon>Nephilidae</taxon>
        <taxon>Trichonephila</taxon>
    </lineage>
</organism>
<comment type="caution">
    <text evidence="1">The sequence shown here is derived from an EMBL/GenBank/DDBJ whole genome shotgun (WGS) entry which is preliminary data.</text>
</comment>
<proteinExistence type="predicted"/>
<accession>A0A8X6KA57</accession>
<protein>
    <submittedName>
        <fullName evidence="1">Protein FAM200A</fullName>
    </submittedName>
</protein>
<sequence length="117" mass="14237">MGAEYESLFYTEIRWLSRGKVLGRLFELRHKVREFLLTQNMLEIYQHLDDDYWIAKLAYMADIFEHLNELTKKMQGQNENILTCSDKLQGFIKKLKLWQKELQKGCLEMYQRNSYYN</sequence>
<evidence type="ECO:0000313" key="1">
    <source>
        <dbReference type="EMBL" id="GFQ65733.1"/>
    </source>
</evidence>
<name>A0A8X6KA57_TRICU</name>
<evidence type="ECO:0000313" key="2">
    <source>
        <dbReference type="Proteomes" id="UP000887116"/>
    </source>
</evidence>
<dbReference type="AlphaFoldDB" id="A0A8X6KA57"/>
<dbReference type="Proteomes" id="UP000887116">
    <property type="component" value="Unassembled WGS sequence"/>
</dbReference>
<keyword evidence="2" id="KW-1185">Reference proteome</keyword>
<dbReference type="PANTHER" id="PTHR45913">
    <property type="entry name" value="EPM2A-INTERACTING PROTEIN 1"/>
    <property type="match status" value="1"/>
</dbReference>
<reference evidence="1" key="1">
    <citation type="submission" date="2020-07" db="EMBL/GenBank/DDBJ databases">
        <title>Multicomponent nature underlies the extraordinary mechanical properties of spider dragline silk.</title>
        <authorList>
            <person name="Kono N."/>
            <person name="Nakamura H."/>
            <person name="Mori M."/>
            <person name="Yoshida Y."/>
            <person name="Ohtoshi R."/>
            <person name="Malay A.D."/>
            <person name="Moran D.A.P."/>
            <person name="Tomita M."/>
            <person name="Numata K."/>
            <person name="Arakawa K."/>
        </authorList>
    </citation>
    <scope>NUCLEOTIDE SEQUENCE</scope>
</reference>
<dbReference type="OrthoDB" id="1101576at2759"/>
<gene>
    <name evidence="1" type="primary">FAM200A</name>
    <name evidence="1" type="ORF">TNCT_291631</name>
</gene>
<dbReference type="EMBL" id="BMAO01010227">
    <property type="protein sequence ID" value="GFQ65733.1"/>
    <property type="molecule type" value="Genomic_DNA"/>
</dbReference>